<evidence type="ECO:0000313" key="10">
    <source>
        <dbReference type="Proteomes" id="UP000000466"/>
    </source>
</evidence>
<evidence type="ECO:0000256" key="3">
    <source>
        <dbReference type="ARBA" id="ARBA00022723"/>
    </source>
</evidence>
<feature type="domain" description="4Fe-4S ferredoxin-type" evidence="8">
    <location>
        <begin position="593"/>
        <end position="624"/>
    </location>
</feature>
<dbReference type="SUPFAM" id="SSF51905">
    <property type="entry name" value="FAD/NAD(P)-binding domain"/>
    <property type="match status" value="1"/>
</dbReference>
<accession>K4KR61</accession>
<feature type="domain" description="Cyclic nucleotide-binding" evidence="7">
    <location>
        <begin position="349"/>
        <end position="462"/>
    </location>
</feature>
<dbReference type="SUPFAM" id="SSF51206">
    <property type="entry name" value="cAMP-binding domain-like"/>
    <property type="match status" value="1"/>
</dbReference>
<dbReference type="SMART" id="SM00100">
    <property type="entry name" value="cNMP"/>
    <property type="match status" value="1"/>
</dbReference>
<keyword evidence="5" id="KW-0408">Iron</keyword>
<dbReference type="Gene3D" id="2.60.120.10">
    <property type="entry name" value="Jelly Rolls"/>
    <property type="match status" value="1"/>
</dbReference>
<dbReference type="PANTHER" id="PTHR42859">
    <property type="entry name" value="OXIDOREDUCTASE"/>
    <property type="match status" value="1"/>
</dbReference>
<dbReference type="eggNOG" id="COG0492">
    <property type="taxonomic scope" value="Bacteria"/>
</dbReference>
<dbReference type="PANTHER" id="PTHR42859:SF10">
    <property type="entry name" value="DIMETHYLSULFOXIDE REDUCTASE CHAIN B"/>
    <property type="match status" value="1"/>
</dbReference>
<dbReference type="CDD" id="cd16367">
    <property type="entry name" value="DMSOR_beta_like"/>
    <property type="match status" value="1"/>
</dbReference>
<evidence type="ECO:0000259" key="8">
    <source>
        <dbReference type="PROSITE" id="PS51379"/>
    </source>
</evidence>
<name>K4KR61_SIMAS</name>
<evidence type="ECO:0000256" key="6">
    <source>
        <dbReference type="ARBA" id="ARBA00023014"/>
    </source>
</evidence>
<dbReference type="HOGENOM" id="CLU_017501_0_0_6"/>
<dbReference type="PROSITE" id="PS00198">
    <property type="entry name" value="4FE4S_FER_1"/>
    <property type="match status" value="1"/>
</dbReference>
<dbReference type="CDD" id="cd00038">
    <property type="entry name" value="CAP_ED"/>
    <property type="match status" value="1"/>
</dbReference>
<feature type="domain" description="4Fe-4S ferredoxin-type" evidence="8">
    <location>
        <begin position="662"/>
        <end position="690"/>
    </location>
</feature>
<dbReference type="eggNOG" id="COG1142">
    <property type="taxonomic scope" value="Bacteria"/>
</dbReference>
<dbReference type="InterPro" id="IPR014710">
    <property type="entry name" value="RmlC-like_jellyroll"/>
</dbReference>
<organism evidence="9 10">
    <name type="scientific">Simiduia agarivorans (strain DSM 21679 / JCM 13881 / BCRC 17597 / SA1)</name>
    <dbReference type="NCBI Taxonomy" id="1117647"/>
    <lineage>
        <taxon>Bacteria</taxon>
        <taxon>Pseudomonadati</taxon>
        <taxon>Pseudomonadota</taxon>
        <taxon>Gammaproteobacteria</taxon>
        <taxon>Cellvibrionales</taxon>
        <taxon>Cellvibrionaceae</taxon>
        <taxon>Simiduia</taxon>
    </lineage>
</organism>
<evidence type="ECO:0000256" key="2">
    <source>
        <dbReference type="ARBA" id="ARBA00022485"/>
    </source>
</evidence>
<keyword evidence="1" id="KW-0813">Transport</keyword>
<dbReference type="PRINTS" id="PR00469">
    <property type="entry name" value="PNDRDTASEII"/>
</dbReference>
<dbReference type="PRINTS" id="PR00368">
    <property type="entry name" value="FADPNR"/>
</dbReference>
<dbReference type="InterPro" id="IPR018490">
    <property type="entry name" value="cNMP-bd_dom_sf"/>
</dbReference>
<sequence length="751" mass="81808">MQKLDLIIVGAGPAGLSAAVQAAKRGLRCLVLEAADAIAGTIRGFTGGKWIMSEPSRLTKRSPLPFDAAHRETLLSEWEAVAAAHQLQLHCNESLVSIDGEAPQYVITTSKGVHYQTRHIVLAYGIQGNPTPLPAPGANLVDVQYRVPSAGWRDQRIAIVGAGDSALEDALLLAEHNNVLLLNRKDNFARAKPANRQRFEAAVAAGRVQYLANAQLLAVEPRGKTTRLLVSHQGEKRRLVTDQLMARIGTQSPRVQLEQWGLHFDDARAQFPALDEHNQTNRAGIYVIGALAGEPLIKPGINQGFNVVEHIVGRPAEPLVFQALNQRLTQLGSRENASALAQWLAQHPLFKQLNRRQLLTLMEKIDVRRTLSGQTLLHKGHFSESLCILKQGQAQVALTQPVYLEAGDIFGEFSLLSRQPVSCDVVADTNCDVIAIPRNVLEPLWAKDPRFWRQTALMYFRRYLTARLHYPLPSRLTKLLLLSANTVSLARGESYPLNDQVAFILSGQVSMTAGEHKRTLNPGQMIGPENRQRVQPLHAESTRTELLTLPYGPLKDLLAPDTHLADLLHNRGASISKPLVQFFDAEQVTNANNLLVIDKDKCVGCDNCETACAATHNGVSRVNRGQGGVIANAHLPGSCRHCQQAYCMQDCPADAITRAPDGSVQISDQCIGCGNCAQLCPFDAITIASPDSRSWLDKMNPFAASTKAPAVALKCDLCRTRSTGPACVEACPTGAAQRMAPQDLIALVNLS</sequence>
<dbReference type="EMBL" id="CP003746">
    <property type="protein sequence ID" value="AFV00751.1"/>
    <property type="molecule type" value="Genomic_DNA"/>
</dbReference>
<dbReference type="PROSITE" id="PS51379">
    <property type="entry name" value="4FE4S_FER_2"/>
    <property type="match status" value="3"/>
</dbReference>
<dbReference type="PROSITE" id="PS50042">
    <property type="entry name" value="CNMP_BINDING_3"/>
    <property type="match status" value="1"/>
</dbReference>
<dbReference type="Pfam" id="PF13738">
    <property type="entry name" value="Pyr_redox_3"/>
    <property type="match status" value="1"/>
</dbReference>
<proteinExistence type="predicted"/>
<dbReference type="Pfam" id="PF13247">
    <property type="entry name" value="Fer4_11"/>
    <property type="match status" value="1"/>
</dbReference>
<evidence type="ECO:0000259" key="7">
    <source>
        <dbReference type="PROSITE" id="PS50042"/>
    </source>
</evidence>
<keyword evidence="4" id="KW-0249">Electron transport</keyword>
<dbReference type="InterPro" id="IPR017896">
    <property type="entry name" value="4Fe4S_Fe-S-bd"/>
</dbReference>
<dbReference type="InterPro" id="IPR036188">
    <property type="entry name" value="FAD/NAD-bd_sf"/>
</dbReference>
<dbReference type="Proteomes" id="UP000000466">
    <property type="component" value="Chromosome"/>
</dbReference>
<dbReference type="AlphaFoldDB" id="K4KR61"/>
<evidence type="ECO:0000256" key="5">
    <source>
        <dbReference type="ARBA" id="ARBA00023004"/>
    </source>
</evidence>
<dbReference type="InterPro" id="IPR000595">
    <property type="entry name" value="cNMP-bd_dom"/>
</dbReference>
<evidence type="ECO:0000313" key="9">
    <source>
        <dbReference type="EMBL" id="AFV00751.1"/>
    </source>
</evidence>
<dbReference type="InterPro" id="IPR017900">
    <property type="entry name" value="4Fe4S_Fe_S_CS"/>
</dbReference>
<dbReference type="OrthoDB" id="6881322at2"/>
<evidence type="ECO:0000256" key="1">
    <source>
        <dbReference type="ARBA" id="ARBA00022448"/>
    </source>
</evidence>
<keyword evidence="6" id="KW-0411">Iron-sulfur</keyword>
<gene>
    <name evidence="9" type="ordered locus">M5M_18110</name>
</gene>
<keyword evidence="2" id="KW-0004">4Fe-4S</keyword>
<dbReference type="RefSeq" id="WP_015048903.1">
    <property type="nucleotide sequence ID" value="NC_018868.3"/>
</dbReference>
<dbReference type="SUPFAM" id="SSF54862">
    <property type="entry name" value="4Fe-4S ferredoxins"/>
    <property type="match status" value="1"/>
</dbReference>
<reference evidence="9 10" key="1">
    <citation type="journal article" date="2013" name="Genome Announc.">
        <title>Complete genome sequence of Simiduia agarivorans SA1(T), a marine bacterium able to degrade a variety of polysaccharides.</title>
        <authorList>
            <person name="Lin S.Y."/>
            <person name="Shieh W.Y."/>
            <person name="Chen J.S."/>
            <person name="Tang S.L."/>
        </authorList>
    </citation>
    <scope>NUCLEOTIDE SEQUENCE [LARGE SCALE GENOMIC DNA]</scope>
    <source>
        <strain evidence="10">DSM 21679 / JCM 13881 / BCRC 17597 / SA1</strain>
    </source>
</reference>
<dbReference type="Pfam" id="PF00027">
    <property type="entry name" value="cNMP_binding"/>
    <property type="match status" value="1"/>
</dbReference>
<keyword evidence="3" id="KW-0479">Metal-binding</keyword>
<keyword evidence="10" id="KW-1185">Reference proteome</keyword>
<dbReference type="InterPro" id="IPR050294">
    <property type="entry name" value="RnfB_subfamily"/>
</dbReference>
<dbReference type="eggNOG" id="COG0664">
    <property type="taxonomic scope" value="Bacteria"/>
</dbReference>
<dbReference type="GO" id="GO:0051539">
    <property type="term" value="F:4 iron, 4 sulfur cluster binding"/>
    <property type="evidence" value="ECO:0007669"/>
    <property type="project" value="UniProtKB-KW"/>
</dbReference>
<evidence type="ECO:0000256" key="4">
    <source>
        <dbReference type="ARBA" id="ARBA00022982"/>
    </source>
</evidence>
<dbReference type="GO" id="GO:0046872">
    <property type="term" value="F:metal ion binding"/>
    <property type="evidence" value="ECO:0007669"/>
    <property type="project" value="UniProtKB-KW"/>
</dbReference>
<dbReference type="KEGG" id="saga:M5M_18110"/>
<dbReference type="Gene3D" id="3.50.50.60">
    <property type="entry name" value="FAD/NAD(P)-binding domain"/>
    <property type="match status" value="2"/>
</dbReference>
<feature type="domain" description="4Fe-4S ferredoxin-type" evidence="8">
    <location>
        <begin position="630"/>
        <end position="661"/>
    </location>
</feature>
<dbReference type="Gene3D" id="3.30.70.20">
    <property type="match status" value="2"/>
</dbReference>
<protein>
    <submittedName>
        <fullName evidence="9">Cyclic nucleotide-binding protein</fullName>
    </submittedName>
</protein>
<dbReference type="STRING" id="1117647.M5M_18110"/>